<protein>
    <submittedName>
        <fullName evidence="1">Uncharacterized protein</fullName>
    </submittedName>
</protein>
<organism evidence="1">
    <name type="scientific">uncultured Caudovirales phage</name>
    <dbReference type="NCBI Taxonomy" id="2100421"/>
    <lineage>
        <taxon>Viruses</taxon>
        <taxon>Duplodnaviria</taxon>
        <taxon>Heunggongvirae</taxon>
        <taxon>Uroviricota</taxon>
        <taxon>Caudoviricetes</taxon>
        <taxon>Peduoviridae</taxon>
        <taxon>Maltschvirus</taxon>
        <taxon>Maltschvirus maltsch</taxon>
    </lineage>
</organism>
<gene>
    <name evidence="1" type="ORF">UFOVP1304_28</name>
</gene>
<evidence type="ECO:0000313" key="1">
    <source>
        <dbReference type="EMBL" id="CAB4197154.1"/>
    </source>
</evidence>
<proteinExistence type="predicted"/>
<name>A0A6J5RYF6_9CAUD</name>
<accession>A0A6J5RYF6</accession>
<reference evidence="1" key="1">
    <citation type="submission" date="2020-05" db="EMBL/GenBank/DDBJ databases">
        <authorList>
            <person name="Chiriac C."/>
            <person name="Salcher M."/>
            <person name="Ghai R."/>
            <person name="Kavagutti S V."/>
        </authorList>
    </citation>
    <scope>NUCLEOTIDE SEQUENCE</scope>
</reference>
<dbReference type="EMBL" id="LR797253">
    <property type="protein sequence ID" value="CAB4197154.1"/>
    <property type="molecule type" value="Genomic_DNA"/>
</dbReference>
<sequence>MPKNTRRVTVTRAITYTTTIDVPGYPEETDVNLLVLLGGAAGNTGTLSLGELLAGSNLSNNGAITRPNWAATGTSINVEPYITRPQNTALTLGQRIASITPPTSYEAALGKLFVVSVAGTTQNVATEPTWTLTDGGTTTDGTVTLRTVPKFPTLNTFAAATVYAIGAIVRPVGTSLKEFLVTTATTASTTAPTWTSIDTLGAANSLPGAGAVICIAGCTTYAFQSQFSIGDVVKPGAASSEEYLVTVSGKSDTTALTTTVGASVTRGTATFKRIV</sequence>